<evidence type="ECO:0000259" key="2">
    <source>
        <dbReference type="PROSITE" id="PS50102"/>
    </source>
</evidence>
<reference evidence="4" key="3">
    <citation type="submission" date="2021-01" db="EMBL/GenBank/DDBJ databases">
        <title>A chromosome-scale assembly of European eel, Anguilla anguilla.</title>
        <authorList>
            <person name="Henkel C."/>
            <person name="Jong-Raadsen S.A."/>
            <person name="Dufour S."/>
            <person name="Weltzien F.-A."/>
            <person name="Palstra A.P."/>
            <person name="Pelster B."/>
            <person name="Spaink H.P."/>
            <person name="Van Den Thillart G.E."/>
            <person name="Jansen H."/>
            <person name="Zahm M."/>
            <person name="Klopp C."/>
            <person name="Cedric C."/>
            <person name="Louis A."/>
            <person name="Berthelot C."/>
            <person name="Parey E."/>
            <person name="Roest Crollius H."/>
            <person name="Montfort J."/>
            <person name="Robinson-Rechavi M."/>
            <person name="Bucao C."/>
            <person name="Bouchez O."/>
            <person name="Gislard M."/>
            <person name="Lluch J."/>
            <person name="Milhes M."/>
            <person name="Lampietro C."/>
            <person name="Lopez Roques C."/>
            <person name="Donnadieu C."/>
            <person name="Braasch I."/>
            <person name="Desvignes T."/>
            <person name="Postlethwait J."/>
            <person name="Bobe J."/>
            <person name="Guiguen Y."/>
            <person name="Dirks R."/>
        </authorList>
    </citation>
    <scope>NUCLEOTIDE SEQUENCE</scope>
    <source>
        <strain evidence="4">Tag_6206</strain>
        <tissue evidence="4">Liver</tissue>
    </source>
</reference>
<feature type="domain" description="RRM" evidence="2">
    <location>
        <begin position="9"/>
        <end position="86"/>
    </location>
</feature>
<dbReference type="InterPro" id="IPR000504">
    <property type="entry name" value="RRM_dom"/>
</dbReference>
<dbReference type="AlphaFoldDB" id="A0A0E9W3L7"/>
<evidence type="ECO:0000313" key="3">
    <source>
        <dbReference type="EMBL" id="JAH84881.1"/>
    </source>
</evidence>
<dbReference type="SMART" id="SM00360">
    <property type="entry name" value="RRM"/>
    <property type="match status" value="1"/>
</dbReference>
<organism evidence="3">
    <name type="scientific">Anguilla anguilla</name>
    <name type="common">European freshwater eel</name>
    <name type="synonym">Muraena anguilla</name>
    <dbReference type="NCBI Taxonomy" id="7936"/>
    <lineage>
        <taxon>Eukaryota</taxon>
        <taxon>Metazoa</taxon>
        <taxon>Chordata</taxon>
        <taxon>Craniata</taxon>
        <taxon>Vertebrata</taxon>
        <taxon>Euteleostomi</taxon>
        <taxon>Actinopterygii</taxon>
        <taxon>Neopterygii</taxon>
        <taxon>Teleostei</taxon>
        <taxon>Anguilliformes</taxon>
        <taxon>Anguillidae</taxon>
        <taxon>Anguilla</taxon>
    </lineage>
</organism>
<dbReference type="Proteomes" id="UP001044222">
    <property type="component" value="Chromosome 6"/>
</dbReference>
<dbReference type="EMBL" id="JAFIRN010000006">
    <property type="protein sequence ID" value="KAG5847023.1"/>
    <property type="molecule type" value="Genomic_DNA"/>
</dbReference>
<protein>
    <recommendedName>
        <fullName evidence="2">RRM domain-containing protein</fullName>
    </recommendedName>
</protein>
<dbReference type="Pfam" id="PF00076">
    <property type="entry name" value="RRM_1"/>
    <property type="match status" value="1"/>
</dbReference>
<dbReference type="InterPro" id="IPR053260">
    <property type="entry name" value="hnRNP"/>
</dbReference>
<evidence type="ECO:0000256" key="1">
    <source>
        <dbReference type="PROSITE-ProRule" id="PRU00176"/>
    </source>
</evidence>
<dbReference type="OrthoDB" id="6159137at2759"/>
<dbReference type="InterPro" id="IPR034152">
    <property type="entry name" value="SLIRP_RRM"/>
</dbReference>
<dbReference type="GO" id="GO:0003723">
    <property type="term" value="F:RNA binding"/>
    <property type="evidence" value="ECO:0007669"/>
    <property type="project" value="UniProtKB-UniRule"/>
</dbReference>
<dbReference type="InterPro" id="IPR012677">
    <property type="entry name" value="Nucleotide-bd_a/b_plait_sf"/>
</dbReference>
<reference evidence="3" key="1">
    <citation type="submission" date="2014-11" db="EMBL/GenBank/DDBJ databases">
        <authorList>
            <person name="Amaro Gonzalez C."/>
        </authorList>
    </citation>
    <scope>NUCLEOTIDE SEQUENCE</scope>
</reference>
<keyword evidence="5" id="KW-1185">Reference proteome</keyword>
<reference evidence="3" key="2">
    <citation type="journal article" date="2015" name="Fish Shellfish Immunol.">
        <title>Early steps in the European eel (Anguilla anguilla)-Vibrio vulnificus interaction in the gills: Role of the RtxA13 toxin.</title>
        <authorList>
            <person name="Callol A."/>
            <person name="Pajuelo D."/>
            <person name="Ebbesson L."/>
            <person name="Teles M."/>
            <person name="MacKenzie S."/>
            <person name="Amaro C."/>
        </authorList>
    </citation>
    <scope>NUCLEOTIDE SEQUENCE</scope>
</reference>
<gene>
    <name evidence="4" type="ORF">ANANG_G00121270</name>
</gene>
<dbReference type="PANTHER" id="PTHR48035">
    <property type="entry name" value="HETEROGENEOUS NUCLEAR RIBONUCLEOPROTEIN 1"/>
    <property type="match status" value="1"/>
</dbReference>
<sequence length="97" mass="11331">MAAHTKKAFEIFVSKIPWTLASKEMREYFGQFGQVRKCVFPFDRETGFHRGFCRIVYGTEEGLQNALQKEAHIVEGSRLHVQLNRTAPRRSRERDDS</sequence>
<keyword evidence="1" id="KW-0694">RNA-binding</keyword>
<name>A0A0E9W3L7_ANGAN</name>
<evidence type="ECO:0000313" key="4">
    <source>
        <dbReference type="EMBL" id="KAG5847023.1"/>
    </source>
</evidence>
<dbReference type="InterPro" id="IPR035979">
    <property type="entry name" value="RBD_domain_sf"/>
</dbReference>
<dbReference type="Gene3D" id="3.30.70.330">
    <property type="match status" value="1"/>
</dbReference>
<evidence type="ECO:0000313" key="5">
    <source>
        <dbReference type="Proteomes" id="UP001044222"/>
    </source>
</evidence>
<dbReference type="OMA" id="GFVMFSQ"/>
<proteinExistence type="predicted"/>
<dbReference type="PROSITE" id="PS50102">
    <property type="entry name" value="RRM"/>
    <property type="match status" value="1"/>
</dbReference>
<dbReference type="PANTHER" id="PTHR48035:SF2">
    <property type="entry name" value="RNA-BINDING REGION RNP-1 DOMAIN-CONTAINING PROTEIN"/>
    <property type="match status" value="1"/>
</dbReference>
<dbReference type="CDD" id="cd12242">
    <property type="entry name" value="RRM_SLIRP"/>
    <property type="match status" value="1"/>
</dbReference>
<dbReference type="EMBL" id="GBXM01023696">
    <property type="protein sequence ID" value="JAH84881.1"/>
    <property type="molecule type" value="Transcribed_RNA"/>
</dbReference>
<dbReference type="SUPFAM" id="SSF54928">
    <property type="entry name" value="RNA-binding domain, RBD"/>
    <property type="match status" value="1"/>
</dbReference>
<accession>A0A0E9W3L7</accession>